<dbReference type="RefSeq" id="WP_109940924.1">
    <property type="nucleotide sequence ID" value="NZ_CP176366.1"/>
</dbReference>
<dbReference type="Proteomes" id="UP000245934">
    <property type="component" value="Unassembled WGS sequence"/>
</dbReference>
<dbReference type="AlphaFoldDB" id="A0A2V2NDY2"/>
<comment type="caution">
    <text evidence="1">The sequence shown here is derived from an EMBL/GenBank/DDBJ whole genome shotgun (WGS) entry which is preliminary data.</text>
</comment>
<proteinExistence type="predicted"/>
<evidence type="ECO:0000313" key="2">
    <source>
        <dbReference type="Proteomes" id="UP000245934"/>
    </source>
</evidence>
<dbReference type="EMBL" id="QGMZ01000018">
    <property type="protein sequence ID" value="PWR73513.1"/>
    <property type="molecule type" value="Genomic_DNA"/>
</dbReference>
<accession>A0A2V2NDY2</accession>
<dbReference type="GeneID" id="97608778"/>
<keyword evidence="2" id="KW-1185">Reference proteome</keyword>
<name>A0A2V2NDY2_9EURY</name>
<reference evidence="1 2" key="1">
    <citation type="submission" date="2018-05" db="EMBL/GenBank/DDBJ databases">
        <title>Draft genome of Methanospirillum stamsii Pt1.</title>
        <authorList>
            <person name="Dueholm M.S."/>
            <person name="Nielsen P.H."/>
            <person name="Bakmann L.F."/>
            <person name="Otzen D.E."/>
        </authorList>
    </citation>
    <scope>NUCLEOTIDE SEQUENCE [LARGE SCALE GENOMIC DNA]</scope>
    <source>
        <strain evidence="1 2">Pt1</strain>
    </source>
</reference>
<protein>
    <submittedName>
        <fullName evidence="1">Uncharacterized protein</fullName>
    </submittedName>
</protein>
<evidence type="ECO:0000313" key="1">
    <source>
        <dbReference type="EMBL" id="PWR73513.1"/>
    </source>
</evidence>
<organism evidence="1 2">
    <name type="scientific">Methanospirillum stamsii</name>
    <dbReference type="NCBI Taxonomy" id="1277351"/>
    <lineage>
        <taxon>Archaea</taxon>
        <taxon>Methanobacteriati</taxon>
        <taxon>Methanobacteriota</taxon>
        <taxon>Stenosarchaea group</taxon>
        <taxon>Methanomicrobia</taxon>
        <taxon>Methanomicrobiales</taxon>
        <taxon>Methanospirillaceae</taxon>
        <taxon>Methanospirillum</taxon>
    </lineage>
</organism>
<dbReference type="OrthoDB" id="117015at2157"/>
<sequence>MNTRMCISLTFVVLLVVIPVLGEELTKIYGSVPKNGVNKVTLDNSHNEKEAVVVFKELNWPIPFAVYVSPKETGVLSLPSKSYQVYYTLGFGWNDAEKRFISQPEYFMLGNVLNAGGDGTVHEEKGDTYTYVVGTYVDPVDNLTKYVTDETGQPEWTWAENTIMLSADSPDPVVPIDALDFPLT</sequence>
<gene>
    <name evidence="1" type="ORF">DLD82_09725</name>
</gene>